<dbReference type="OrthoDB" id="1493875at2"/>
<dbReference type="InterPro" id="IPR058060">
    <property type="entry name" value="HYC_CC_PP"/>
</dbReference>
<dbReference type="EMBL" id="NQXA01000011">
    <property type="protein sequence ID" value="PHQ28760.1"/>
    <property type="molecule type" value="Genomic_DNA"/>
</dbReference>
<dbReference type="RefSeq" id="WP_099646752.1">
    <property type="nucleotide sequence ID" value="NZ_KZ319293.1"/>
</dbReference>
<reference evidence="1 2" key="1">
    <citation type="submission" date="2017-08" db="EMBL/GenBank/DDBJ databases">
        <title>The whole genome shortgun sequences of strain Leeuwenhoekiella nanhaiensis G18 from the South China Sea.</title>
        <authorList>
            <person name="Liu Q."/>
        </authorList>
    </citation>
    <scope>NUCLEOTIDE SEQUENCE [LARGE SCALE GENOMIC DNA]</scope>
    <source>
        <strain evidence="1 2">G18</strain>
    </source>
</reference>
<gene>
    <name evidence="1" type="ORF">CJ305_13150</name>
</gene>
<dbReference type="NCBIfam" id="NF047658">
    <property type="entry name" value="HYC_CC_PP"/>
    <property type="match status" value="1"/>
</dbReference>
<evidence type="ECO:0008006" key="3">
    <source>
        <dbReference type="Google" id="ProtNLM"/>
    </source>
</evidence>
<sequence length="139" mass="15599">MNQIANKIGAVLMACVVLFTTMSFTVNMHYCGDLLVDFSLTNHTKSCGMEQSPDNVGDCETQLQKKSCCSDKELSAKAQEDLKPAFHDLDINQQLFITSFLCSYALLFEPQEADFNAFEAYSPPPLIRDVQTLDQVFRI</sequence>
<accession>A0A2G1VQ71</accession>
<organism evidence="1 2">
    <name type="scientific">Leeuwenhoekiella nanhaiensis</name>
    <dbReference type="NCBI Taxonomy" id="1655491"/>
    <lineage>
        <taxon>Bacteria</taxon>
        <taxon>Pseudomonadati</taxon>
        <taxon>Bacteroidota</taxon>
        <taxon>Flavobacteriia</taxon>
        <taxon>Flavobacteriales</taxon>
        <taxon>Flavobacteriaceae</taxon>
        <taxon>Leeuwenhoekiella</taxon>
    </lineage>
</organism>
<keyword evidence="2" id="KW-1185">Reference proteome</keyword>
<proteinExistence type="predicted"/>
<name>A0A2G1VQ71_9FLAO</name>
<dbReference type="InterPro" id="IPR058512">
    <property type="entry name" value="DUF8199"/>
</dbReference>
<comment type="caution">
    <text evidence="1">The sequence shown here is derived from an EMBL/GenBank/DDBJ whole genome shotgun (WGS) entry which is preliminary data.</text>
</comment>
<dbReference type="Pfam" id="PF26622">
    <property type="entry name" value="DUF8199"/>
    <property type="match status" value="1"/>
</dbReference>
<protein>
    <recommendedName>
        <fullName evidence="3">Secreted protein</fullName>
    </recommendedName>
</protein>
<dbReference type="AlphaFoldDB" id="A0A2G1VQ71"/>
<evidence type="ECO:0000313" key="1">
    <source>
        <dbReference type="EMBL" id="PHQ28760.1"/>
    </source>
</evidence>
<evidence type="ECO:0000313" key="2">
    <source>
        <dbReference type="Proteomes" id="UP000229433"/>
    </source>
</evidence>
<dbReference type="Proteomes" id="UP000229433">
    <property type="component" value="Unassembled WGS sequence"/>
</dbReference>